<dbReference type="Pfam" id="PF00528">
    <property type="entry name" value="BPD_transp_1"/>
    <property type="match status" value="1"/>
</dbReference>
<keyword evidence="2 6" id="KW-0813">Transport</keyword>
<dbReference type="EMBL" id="AZGK01000002">
    <property type="protein sequence ID" value="KRM47282.1"/>
    <property type="molecule type" value="Genomic_DNA"/>
</dbReference>
<dbReference type="PROSITE" id="PS50928">
    <property type="entry name" value="ABC_TM1"/>
    <property type="match status" value="1"/>
</dbReference>
<dbReference type="GO" id="GO:0055085">
    <property type="term" value="P:transmembrane transport"/>
    <property type="evidence" value="ECO:0007669"/>
    <property type="project" value="InterPro"/>
</dbReference>
<dbReference type="AlphaFoldDB" id="A0A0R1YYB1"/>
<protein>
    <submittedName>
        <fullName evidence="8">ABC transporter</fullName>
    </submittedName>
</protein>
<name>A0A0R1YYB1_9LACO</name>
<evidence type="ECO:0000256" key="6">
    <source>
        <dbReference type="RuleBase" id="RU363032"/>
    </source>
</evidence>
<dbReference type="InterPro" id="IPR025966">
    <property type="entry name" value="OppC_N"/>
</dbReference>
<dbReference type="PANTHER" id="PTHR43839">
    <property type="entry name" value="OPPC IN A BINDING PROTEIN-DEPENDENT TRANSPORT SYSTEM"/>
    <property type="match status" value="1"/>
</dbReference>
<gene>
    <name evidence="8" type="ORF">FC51_GL000981</name>
</gene>
<evidence type="ECO:0000256" key="5">
    <source>
        <dbReference type="ARBA" id="ARBA00023136"/>
    </source>
</evidence>
<evidence type="ECO:0000313" key="8">
    <source>
        <dbReference type="EMBL" id="KRM47282.1"/>
    </source>
</evidence>
<dbReference type="SUPFAM" id="SSF161098">
    <property type="entry name" value="MetI-like"/>
    <property type="match status" value="1"/>
</dbReference>
<sequence>MAEMKRDIEEATTISKEDLARLTKEANEEATPSRMKIMWGEFKADKPAMVSLFLLIFFILFVIIASMFIDVPKMMETNIMGYYNKPFTPEYWLGADAGGRSIAKELIVGSRNSISIAIGLTIISSTFGICWGLVSGYFGGMVDLAMQRVYDFMMIIPMLMTIIVIVTIIPHYNAITLTLILSIFYWMGTSRLIRSRTLAESQKDYVAASKTSGTSNFKIIFREIMPNISSLIIVDTTLSFAENIGVETGLSFLGFGLPMGTPSLGTLIANANDPENITQYWWTWLPAAVEIIILCLSISYIGQVMRRTTNAAQRRGQDQK</sequence>
<dbReference type="InterPro" id="IPR035906">
    <property type="entry name" value="MetI-like_sf"/>
</dbReference>
<evidence type="ECO:0000313" key="9">
    <source>
        <dbReference type="Proteomes" id="UP000051957"/>
    </source>
</evidence>
<evidence type="ECO:0000256" key="4">
    <source>
        <dbReference type="ARBA" id="ARBA00022989"/>
    </source>
</evidence>
<dbReference type="GO" id="GO:0005886">
    <property type="term" value="C:plasma membrane"/>
    <property type="evidence" value="ECO:0007669"/>
    <property type="project" value="UniProtKB-SubCell"/>
</dbReference>
<feature type="transmembrane region" description="Helical" evidence="6">
    <location>
        <begin position="150"/>
        <end position="169"/>
    </location>
</feature>
<accession>A0A0R1YYB1</accession>
<dbReference type="InterPro" id="IPR000515">
    <property type="entry name" value="MetI-like"/>
</dbReference>
<dbReference type="Pfam" id="PF12911">
    <property type="entry name" value="OppC_N"/>
    <property type="match status" value="1"/>
</dbReference>
<feature type="transmembrane region" description="Helical" evidence="6">
    <location>
        <begin position="250"/>
        <end position="269"/>
    </location>
</feature>
<reference evidence="8 9" key="1">
    <citation type="journal article" date="2015" name="Genome Announc.">
        <title>Expanding the biotechnology potential of lactobacilli through comparative genomics of 213 strains and associated genera.</title>
        <authorList>
            <person name="Sun Z."/>
            <person name="Harris H.M."/>
            <person name="McCann A."/>
            <person name="Guo C."/>
            <person name="Argimon S."/>
            <person name="Zhang W."/>
            <person name="Yang X."/>
            <person name="Jeffery I.B."/>
            <person name="Cooney J.C."/>
            <person name="Kagawa T.F."/>
            <person name="Liu W."/>
            <person name="Song Y."/>
            <person name="Salvetti E."/>
            <person name="Wrobel A."/>
            <person name="Rasinkangas P."/>
            <person name="Parkhill J."/>
            <person name="Rea M.C."/>
            <person name="O'Sullivan O."/>
            <person name="Ritari J."/>
            <person name="Douillard F.P."/>
            <person name="Paul Ross R."/>
            <person name="Yang R."/>
            <person name="Briner A.E."/>
            <person name="Felis G.E."/>
            <person name="de Vos W.M."/>
            <person name="Barrangou R."/>
            <person name="Klaenhammer T.R."/>
            <person name="Caufield P.W."/>
            <person name="Cui Y."/>
            <person name="Zhang H."/>
            <person name="O'Toole P.W."/>
        </authorList>
    </citation>
    <scope>NUCLEOTIDE SEQUENCE [LARGE SCALE GENOMIC DNA]</scope>
    <source>
        <strain evidence="8 9">DSM 5707</strain>
    </source>
</reference>
<evidence type="ECO:0000256" key="2">
    <source>
        <dbReference type="ARBA" id="ARBA00022448"/>
    </source>
</evidence>
<evidence type="ECO:0000256" key="3">
    <source>
        <dbReference type="ARBA" id="ARBA00022692"/>
    </source>
</evidence>
<dbReference type="PATRIC" id="fig|1423784.4.peg.990"/>
<keyword evidence="3 6" id="KW-0812">Transmembrane</keyword>
<evidence type="ECO:0000256" key="1">
    <source>
        <dbReference type="ARBA" id="ARBA00004141"/>
    </source>
</evidence>
<dbReference type="Gene3D" id="1.10.3720.10">
    <property type="entry name" value="MetI-like"/>
    <property type="match status" value="1"/>
</dbReference>
<comment type="caution">
    <text evidence="8">The sequence shown here is derived from an EMBL/GenBank/DDBJ whole genome shotgun (WGS) entry which is preliminary data.</text>
</comment>
<feature type="domain" description="ABC transmembrane type-1" evidence="7">
    <location>
        <begin position="110"/>
        <end position="302"/>
    </location>
</feature>
<evidence type="ECO:0000259" key="7">
    <source>
        <dbReference type="PROSITE" id="PS50928"/>
    </source>
</evidence>
<feature type="transmembrane region" description="Helical" evidence="6">
    <location>
        <begin position="281"/>
        <end position="301"/>
    </location>
</feature>
<feature type="transmembrane region" description="Helical" evidence="6">
    <location>
        <begin position="114"/>
        <end position="138"/>
    </location>
</feature>
<keyword evidence="4 6" id="KW-1133">Transmembrane helix</keyword>
<dbReference type="Proteomes" id="UP000051957">
    <property type="component" value="Unassembled WGS sequence"/>
</dbReference>
<comment type="subcellular location">
    <subcellularLocation>
        <location evidence="6">Cell membrane</location>
        <topology evidence="6">Multi-pass membrane protein</topology>
    </subcellularLocation>
    <subcellularLocation>
        <location evidence="1">Membrane</location>
        <topology evidence="1">Multi-pass membrane protein</topology>
    </subcellularLocation>
</comment>
<feature type="transmembrane region" description="Helical" evidence="6">
    <location>
        <begin position="48"/>
        <end position="69"/>
    </location>
</feature>
<comment type="similarity">
    <text evidence="6">Belongs to the binding-protein-dependent transport system permease family.</text>
</comment>
<organism evidence="8 9">
    <name type="scientific">Lentilactobacillus parabuchneri DSM 5707 = NBRC 107865</name>
    <dbReference type="NCBI Taxonomy" id="1423784"/>
    <lineage>
        <taxon>Bacteria</taxon>
        <taxon>Bacillati</taxon>
        <taxon>Bacillota</taxon>
        <taxon>Bacilli</taxon>
        <taxon>Lactobacillales</taxon>
        <taxon>Lactobacillaceae</taxon>
        <taxon>Lentilactobacillus</taxon>
    </lineage>
</organism>
<dbReference type="CDD" id="cd06261">
    <property type="entry name" value="TM_PBP2"/>
    <property type="match status" value="1"/>
</dbReference>
<keyword evidence="5 6" id="KW-0472">Membrane</keyword>
<dbReference type="PANTHER" id="PTHR43839:SF1">
    <property type="entry name" value="OPPC IN A BINDING PROTEIN-DEPENDENT TRANSPORT SYSTEM"/>
    <property type="match status" value="1"/>
</dbReference>
<proteinExistence type="inferred from homology"/>